<dbReference type="SUPFAM" id="SSF69318">
    <property type="entry name" value="Integrin alpha N-terminal domain"/>
    <property type="match status" value="1"/>
</dbReference>
<protein>
    <recommendedName>
        <fullName evidence="4">FG-GAP repeat protein</fullName>
    </recommendedName>
</protein>
<dbReference type="NCBIfam" id="TIGR04294">
    <property type="entry name" value="pre_pil_HX9DG"/>
    <property type="match status" value="1"/>
</dbReference>
<reference evidence="2 3" key="1">
    <citation type="submission" date="2019-08" db="EMBL/GenBank/DDBJ databases">
        <authorList>
            <person name="Dhanesh K."/>
            <person name="Kumar G."/>
            <person name="Sasikala C."/>
            <person name="Venkata Ramana C."/>
        </authorList>
    </citation>
    <scope>NUCLEOTIDE SEQUENCE [LARGE SCALE GENOMIC DNA]</scope>
    <source>
        <strain evidence="2 3">JC645</strain>
    </source>
</reference>
<organism evidence="2 3">
    <name type="scientific">Roseiconus nitratireducens</name>
    <dbReference type="NCBI Taxonomy" id="2605748"/>
    <lineage>
        <taxon>Bacteria</taxon>
        <taxon>Pseudomonadati</taxon>
        <taxon>Planctomycetota</taxon>
        <taxon>Planctomycetia</taxon>
        <taxon>Pirellulales</taxon>
        <taxon>Pirellulaceae</taxon>
        <taxon>Roseiconus</taxon>
    </lineage>
</organism>
<dbReference type="InterPro" id="IPR028994">
    <property type="entry name" value="Integrin_alpha_N"/>
</dbReference>
<accession>A0A5M6D0C9</accession>
<dbReference type="RefSeq" id="WP_150079532.1">
    <property type="nucleotide sequence ID" value="NZ_VWOX01000023.1"/>
</dbReference>
<dbReference type="InterPro" id="IPR013517">
    <property type="entry name" value="FG-GAP"/>
</dbReference>
<evidence type="ECO:0000313" key="2">
    <source>
        <dbReference type="EMBL" id="KAA5539019.1"/>
    </source>
</evidence>
<keyword evidence="1" id="KW-0732">Signal</keyword>
<dbReference type="EMBL" id="VWOX01000023">
    <property type="protein sequence ID" value="KAA5539019.1"/>
    <property type="molecule type" value="Genomic_DNA"/>
</dbReference>
<dbReference type="Pfam" id="PF01839">
    <property type="entry name" value="FG-GAP"/>
    <property type="match status" value="1"/>
</dbReference>
<name>A0A5M6D0C9_9BACT</name>
<evidence type="ECO:0008006" key="4">
    <source>
        <dbReference type="Google" id="ProtNLM"/>
    </source>
</evidence>
<keyword evidence="3" id="KW-1185">Reference proteome</keyword>
<gene>
    <name evidence="2" type="ORF">FYK55_25845</name>
</gene>
<sequence length="165" mass="16768">MIPRVSFRPQVQTLEHRRCLAGTLASEAPILPSPDPVPGQVARLDAMKPDVGTSPSTSGANFCLADGSVHFVRKALLADSNANAGGGPHVIVFRSMDGPDADGAEVELSSVSTEAVDTVFAYDPAFRGGVHVAAGDVNGDGVADIITGAGSGGGPHVKIFDGTHP</sequence>
<dbReference type="Proteomes" id="UP000324479">
    <property type="component" value="Unassembled WGS sequence"/>
</dbReference>
<dbReference type="InterPro" id="IPR027558">
    <property type="entry name" value="Pre_pil_HX9DG_C"/>
</dbReference>
<dbReference type="AlphaFoldDB" id="A0A5M6D0C9"/>
<evidence type="ECO:0000256" key="1">
    <source>
        <dbReference type="ARBA" id="ARBA00022729"/>
    </source>
</evidence>
<comment type="caution">
    <text evidence="2">The sequence shown here is derived from an EMBL/GenBank/DDBJ whole genome shotgun (WGS) entry which is preliminary data.</text>
</comment>
<evidence type="ECO:0000313" key="3">
    <source>
        <dbReference type="Proteomes" id="UP000324479"/>
    </source>
</evidence>
<proteinExistence type="predicted"/>